<protein>
    <submittedName>
        <fullName evidence="2">Uncharacterized protein</fullName>
    </submittedName>
</protein>
<organism evidence="2 3">
    <name type="scientific">Mycobacterium kyorinense</name>
    <dbReference type="NCBI Taxonomy" id="487514"/>
    <lineage>
        <taxon>Bacteria</taxon>
        <taxon>Bacillati</taxon>
        <taxon>Actinomycetota</taxon>
        <taxon>Actinomycetes</taxon>
        <taxon>Mycobacteriales</taxon>
        <taxon>Mycobacteriaceae</taxon>
        <taxon>Mycobacterium</taxon>
    </lineage>
</organism>
<reference evidence="3" key="1">
    <citation type="submission" date="2016-06" db="EMBL/GenBank/DDBJ databases">
        <authorList>
            <person name="Sutton G."/>
            <person name="Brinkac L."/>
            <person name="Sanka R."/>
            <person name="Adams M."/>
            <person name="Lau E."/>
            <person name="Sam S."/>
            <person name="Sreng N."/>
            <person name="Him V."/>
            <person name="Kerleguer A."/>
            <person name="Cheng S."/>
        </authorList>
    </citation>
    <scope>NUCLEOTIDE SEQUENCE [LARGE SCALE GENOMIC DNA]</scope>
    <source>
        <strain evidence="3">E861</strain>
    </source>
</reference>
<proteinExistence type="predicted"/>
<sequence length="266" mass="25740">MATEVPRPGSIVDNLLATLGAAANIGVPADNAEAQTGQAERALKAADAEAKFPANEEDSAAQLRGLTQLASGVAAAVAGALGGALQPLSQASQQAAQAGQQALQLGMGGLQEADTDVLPDETLGGDADGFFDGSGGTGTDGSGGGGFEGTTPAAVLGPPPAPSAATTPASSPTMPTRPGAPETAAAPRAGMGAMPMVPPGAVPATSRSASDPKVDAKRVVVPSVRNGAPVQGRITAAAPEVTKRLAGKPVTTRRVVVADAASDDAG</sequence>
<gene>
    <name evidence="2" type="ORF">A5707_03200</name>
</gene>
<evidence type="ECO:0000313" key="2">
    <source>
        <dbReference type="EMBL" id="OBI44564.1"/>
    </source>
</evidence>
<feature type="compositionally biased region" description="Low complexity" evidence="1">
    <location>
        <begin position="184"/>
        <end position="195"/>
    </location>
</feature>
<feature type="compositionally biased region" description="Low complexity" evidence="1">
    <location>
        <begin position="163"/>
        <end position="177"/>
    </location>
</feature>
<feature type="region of interest" description="Disordered" evidence="1">
    <location>
        <begin position="121"/>
        <end position="216"/>
    </location>
</feature>
<comment type="caution">
    <text evidence="2">The sequence shown here is derived from an EMBL/GenBank/DDBJ whole genome shotgun (WGS) entry which is preliminary data.</text>
</comment>
<dbReference type="AlphaFoldDB" id="A0A1A2Z214"/>
<name>A0A1A2Z214_9MYCO</name>
<dbReference type="EMBL" id="LZKJ01000135">
    <property type="protein sequence ID" value="OBI44564.1"/>
    <property type="molecule type" value="Genomic_DNA"/>
</dbReference>
<accession>A0A1A2Z214</accession>
<evidence type="ECO:0000313" key="3">
    <source>
        <dbReference type="Proteomes" id="UP000093592"/>
    </source>
</evidence>
<dbReference type="Proteomes" id="UP000093592">
    <property type="component" value="Unassembled WGS sequence"/>
</dbReference>
<evidence type="ECO:0000256" key="1">
    <source>
        <dbReference type="SAM" id="MobiDB-lite"/>
    </source>
</evidence>
<feature type="compositionally biased region" description="Gly residues" evidence="1">
    <location>
        <begin position="132"/>
        <end position="148"/>
    </location>
</feature>
<dbReference type="OrthoDB" id="4617415at2"/>